<reference evidence="7 8" key="1">
    <citation type="journal article" date="2020" name="Microbiol. Resour. Announc.">
        <title>Draft Genome Sequence of a Cladosporium Species Isolated from the Mesophotic Ascidian Didemnum maculosum.</title>
        <authorList>
            <person name="Gioti A."/>
            <person name="Siaperas R."/>
            <person name="Nikolaivits E."/>
            <person name="Le Goff G."/>
            <person name="Ouazzani J."/>
            <person name="Kotoulas G."/>
            <person name="Topakas E."/>
        </authorList>
    </citation>
    <scope>NUCLEOTIDE SEQUENCE [LARGE SCALE GENOMIC DNA]</scope>
    <source>
        <strain evidence="7 8">TM138-S3</strain>
    </source>
</reference>
<dbReference type="GO" id="GO:0047499">
    <property type="term" value="F:calcium-independent phospholipase A2 activity"/>
    <property type="evidence" value="ECO:0007669"/>
    <property type="project" value="TreeGrafter"/>
</dbReference>
<evidence type="ECO:0000256" key="3">
    <source>
        <dbReference type="ARBA" id="ARBA00023098"/>
    </source>
</evidence>
<dbReference type="GO" id="GO:0016020">
    <property type="term" value="C:membrane"/>
    <property type="evidence" value="ECO:0007669"/>
    <property type="project" value="TreeGrafter"/>
</dbReference>
<proteinExistence type="predicted"/>
<dbReference type="AlphaFoldDB" id="A0AB34L5P7"/>
<dbReference type="PROSITE" id="PS51635">
    <property type="entry name" value="PNPLA"/>
    <property type="match status" value="1"/>
</dbReference>
<dbReference type="GO" id="GO:0016042">
    <property type="term" value="P:lipid catabolic process"/>
    <property type="evidence" value="ECO:0007669"/>
    <property type="project" value="UniProtKB-UniRule"/>
</dbReference>
<evidence type="ECO:0000256" key="5">
    <source>
        <dbReference type="SAM" id="MobiDB-lite"/>
    </source>
</evidence>
<keyword evidence="2 4" id="KW-0442">Lipid degradation</keyword>
<keyword evidence="8" id="KW-1185">Reference proteome</keyword>
<keyword evidence="1 4" id="KW-0378">Hydrolase</keyword>
<evidence type="ECO:0000256" key="1">
    <source>
        <dbReference type="ARBA" id="ARBA00022801"/>
    </source>
</evidence>
<name>A0AB34L5P7_9PEZI</name>
<dbReference type="SUPFAM" id="SSF52151">
    <property type="entry name" value="FabD/lysophospholipase-like"/>
    <property type="match status" value="1"/>
</dbReference>
<dbReference type="PANTHER" id="PTHR24185">
    <property type="entry name" value="CALCIUM-INDEPENDENT PHOSPHOLIPASE A2-GAMMA"/>
    <property type="match status" value="1"/>
</dbReference>
<keyword evidence="3 4" id="KW-0443">Lipid metabolism</keyword>
<feature type="active site" description="Proton acceptor" evidence="4">
    <location>
        <position position="329"/>
    </location>
</feature>
<dbReference type="Gene3D" id="3.40.1090.10">
    <property type="entry name" value="Cytosolic phospholipase A2 catalytic domain"/>
    <property type="match status" value="1"/>
</dbReference>
<dbReference type="Proteomes" id="UP000803884">
    <property type="component" value="Unassembled WGS sequence"/>
</dbReference>
<feature type="short sequence motif" description="GXSXG" evidence="4">
    <location>
        <begin position="154"/>
        <end position="158"/>
    </location>
</feature>
<evidence type="ECO:0000313" key="7">
    <source>
        <dbReference type="EMBL" id="KAL1590449.1"/>
    </source>
</evidence>
<evidence type="ECO:0000256" key="4">
    <source>
        <dbReference type="PROSITE-ProRule" id="PRU01161"/>
    </source>
</evidence>
<feature type="domain" description="PNPLA" evidence="6">
    <location>
        <begin position="56"/>
        <end position="342"/>
    </location>
</feature>
<dbReference type="GO" id="GO:0019369">
    <property type="term" value="P:arachidonate metabolic process"/>
    <property type="evidence" value="ECO:0007669"/>
    <property type="project" value="TreeGrafter"/>
</dbReference>
<feature type="compositionally biased region" description="Low complexity" evidence="5">
    <location>
        <begin position="1"/>
        <end position="25"/>
    </location>
</feature>
<gene>
    <name evidence="7" type="ORF">WHR41_00533</name>
</gene>
<dbReference type="InterPro" id="IPR002641">
    <property type="entry name" value="PNPLA_dom"/>
</dbReference>
<feature type="short sequence motif" description="GXGXXG" evidence="4">
    <location>
        <begin position="60"/>
        <end position="65"/>
    </location>
</feature>
<feature type="region of interest" description="Disordered" evidence="5">
    <location>
        <begin position="503"/>
        <end position="533"/>
    </location>
</feature>
<evidence type="ECO:0000313" key="8">
    <source>
        <dbReference type="Proteomes" id="UP000803884"/>
    </source>
</evidence>
<organism evidence="7 8">
    <name type="scientific">Cladosporium halotolerans</name>
    <dbReference type="NCBI Taxonomy" id="1052096"/>
    <lineage>
        <taxon>Eukaryota</taxon>
        <taxon>Fungi</taxon>
        <taxon>Dikarya</taxon>
        <taxon>Ascomycota</taxon>
        <taxon>Pezizomycotina</taxon>
        <taxon>Dothideomycetes</taxon>
        <taxon>Dothideomycetidae</taxon>
        <taxon>Cladosporiales</taxon>
        <taxon>Cladosporiaceae</taxon>
        <taxon>Cladosporium</taxon>
    </lineage>
</organism>
<dbReference type="PANTHER" id="PTHR24185:SF1">
    <property type="entry name" value="CALCIUM-INDEPENDENT PHOSPHOLIPASE A2-GAMMA"/>
    <property type="match status" value="1"/>
</dbReference>
<comment type="caution">
    <text evidence="7">The sequence shown here is derived from an EMBL/GenBank/DDBJ whole genome shotgun (WGS) entry which is preliminary data.</text>
</comment>
<sequence>MEHSTSSLAPPAPLTAANLHSSRSSSRIRRAETSDSDKAGRTWAREVDDPWDACILTLDGGGIRGYSSLMILKALMHEIWIWEERLEKEECDDSEARASRKDSGSHLREGRRREGEVVAPGALEEDEMTTSDTKRKAFVEEELLPCHYFDFMYGTSTGGLIATMLGRLRMTTTECLEVYRTVGNELFGRRKSNIPLVTKYYHEPLEKAVQDIVGSRCHEHENCDGKEDMHPFDIEESAAMGLTPFDVDKPRVCQSCCLTATHDQNLSEAYLLRTYPHYYSENAPNWITRYNEGAEPLKIWEVTRATSAAPFYFKMLEVEIDGQYRSFKDGGIRENNPSGAALSEFHSLYEGRAENPALLLSVGTGRPDHTHDGFAAAWPGPFGNIPFIRTALEKRAVLQNLLIKYTEGEKQHAQMREHARGEHTWYKRLNVTDGLQDMSLDDWVKGDWHGEKDVPGGASLTRMEKVTEAYLARDFDGIFDSYGPPSTMLQQAAEKLVRQRRAREQEGGERWETFIGKHLHKKEEDKPEVELAS</sequence>
<feature type="short sequence motif" description="DGA/G" evidence="4">
    <location>
        <begin position="329"/>
        <end position="331"/>
    </location>
</feature>
<protein>
    <recommendedName>
        <fullName evidence="6">PNPLA domain-containing protein</fullName>
    </recommendedName>
</protein>
<evidence type="ECO:0000259" key="6">
    <source>
        <dbReference type="PROSITE" id="PS51635"/>
    </source>
</evidence>
<dbReference type="InterPro" id="IPR016035">
    <property type="entry name" value="Acyl_Trfase/lysoPLipase"/>
</dbReference>
<dbReference type="EMBL" id="JAAQHG020000002">
    <property type="protein sequence ID" value="KAL1590449.1"/>
    <property type="molecule type" value="Genomic_DNA"/>
</dbReference>
<feature type="compositionally biased region" description="Basic and acidic residues" evidence="5">
    <location>
        <begin position="521"/>
        <end position="533"/>
    </location>
</feature>
<dbReference type="GeneID" id="96001977"/>
<feature type="active site" description="Nucleophile" evidence="4">
    <location>
        <position position="156"/>
    </location>
</feature>
<evidence type="ECO:0000256" key="2">
    <source>
        <dbReference type="ARBA" id="ARBA00022963"/>
    </source>
</evidence>
<feature type="region of interest" description="Disordered" evidence="5">
    <location>
        <begin position="1"/>
        <end position="41"/>
    </location>
</feature>
<feature type="compositionally biased region" description="Basic and acidic residues" evidence="5">
    <location>
        <begin position="503"/>
        <end position="512"/>
    </location>
</feature>
<dbReference type="RefSeq" id="XP_069233554.1">
    <property type="nucleotide sequence ID" value="XM_069369139.1"/>
</dbReference>
<dbReference type="GO" id="GO:0046486">
    <property type="term" value="P:glycerolipid metabolic process"/>
    <property type="evidence" value="ECO:0007669"/>
    <property type="project" value="UniProtKB-ARBA"/>
</dbReference>
<feature type="region of interest" description="Disordered" evidence="5">
    <location>
        <begin position="91"/>
        <end position="119"/>
    </location>
</feature>
<feature type="compositionally biased region" description="Basic and acidic residues" evidence="5">
    <location>
        <begin position="91"/>
        <end position="116"/>
    </location>
</feature>
<dbReference type="Pfam" id="PF01734">
    <property type="entry name" value="Patatin"/>
    <property type="match status" value="1"/>
</dbReference>
<feature type="compositionally biased region" description="Basic and acidic residues" evidence="5">
    <location>
        <begin position="29"/>
        <end position="41"/>
    </location>
</feature>
<accession>A0AB34L5P7</accession>